<evidence type="ECO:0000313" key="2">
    <source>
        <dbReference type="Proteomes" id="UP001153555"/>
    </source>
</evidence>
<accession>A0A9N7RIR5</accession>
<dbReference type="AlphaFoldDB" id="A0A9N7RIR5"/>
<dbReference type="OrthoDB" id="44190at2759"/>
<dbReference type="Proteomes" id="UP001153555">
    <property type="component" value="Unassembled WGS sequence"/>
</dbReference>
<organism evidence="1 2">
    <name type="scientific">Striga hermonthica</name>
    <name type="common">Purple witchweed</name>
    <name type="synonym">Buchnera hermonthica</name>
    <dbReference type="NCBI Taxonomy" id="68872"/>
    <lineage>
        <taxon>Eukaryota</taxon>
        <taxon>Viridiplantae</taxon>
        <taxon>Streptophyta</taxon>
        <taxon>Embryophyta</taxon>
        <taxon>Tracheophyta</taxon>
        <taxon>Spermatophyta</taxon>
        <taxon>Magnoliopsida</taxon>
        <taxon>eudicotyledons</taxon>
        <taxon>Gunneridae</taxon>
        <taxon>Pentapetalae</taxon>
        <taxon>asterids</taxon>
        <taxon>lamiids</taxon>
        <taxon>Lamiales</taxon>
        <taxon>Orobanchaceae</taxon>
        <taxon>Buchnereae</taxon>
        <taxon>Striga</taxon>
    </lineage>
</organism>
<evidence type="ECO:0000313" key="1">
    <source>
        <dbReference type="EMBL" id="CAA0832414.1"/>
    </source>
</evidence>
<proteinExistence type="predicted"/>
<dbReference type="PANTHER" id="PTHR35690">
    <property type="entry name" value="OS01G0363500 PROTEIN"/>
    <property type="match status" value="1"/>
</dbReference>
<comment type="caution">
    <text evidence="1">The sequence shown here is derived from an EMBL/GenBank/DDBJ whole genome shotgun (WGS) entry which is preliminary data.</text>
</comment>
<name>A0A9N7RIR5_STRHE</name>
<reference evidence="1" key="1">
    <citation type="submission" date="2019-12" db="EMBL/GenBank/DDBJ databases">
        <authorList>
            <person name="Scholes J."/>
        </authorList>
    </citation>
    <scope>NUCLEOTIDE SEQUENCE</scope>
</reference>
<gene>
    <name evidence="1" type="ORF">SHERM_27709</name>
</gene>
<dbReference type="PANTHER" id="PTHR35690:SF1">
    <property type="entry name" value="OS01G0363500 PROTEIN"/>
    <property type="match status" value="1"/>
</dbReference>
<sequence>MASLSHCSVPFYSSHLPSLSPPLHKPLNPKPLKPHPIILSKTTTHASFFFAQTRATLADDNPTQQEQPNQEVEECVKVLKYAAKTRKVPADEILHAFSVIEKSKLDPSGFFETLGGIESPGRTWMLVFTAEKKLVRGKYFPITAVQRFDAAGKRIENGVYLGPLGCLTFEGRLSWKKRILPFLFERVRIKIGVLGPFEITFKGKDEREPGSKDPFFIWFYIDEEIAVARGRSGGTAFWVRCQRIGY</sequence>
<dbReference type="EMBL" id="CACSLK010027833">
    <property type="protein sequence ID" value="CAA0832414.1"/>
    <property type="molecule type" value="Genomic_DNA"/>
</dbReference>
<keyword evidence="2" id="KW-1185">Reference proteome</keyword>
<protein>
    <submittedName>
        <fullName evidence="1">Uncharacterized protein</fullName>
    </submittedName>
</protein>